<organism evidence="1">
    <name type="scientific">Siphoviridae sp. ct2wG4</name>
    <dbReference type="NCBI Taxonomy" id="2826278"/>
    <lineage>
        <taxon>Viruses</taxon>
        <taxon>Duplodnaviria</taxon>
        <taxon>Heunggongvirae</taxon>
        <taxon>Uroviricota</taxon>
        <taxon>Caudoviricetes</taxon>
    </lineage>
</organism>
<reference evidence="1" key="1">
    <citation type="journal article" date="2021" name="Proc. Natl. Acad. Sci. U.S.A.">
        <title>A Catalog of Tens of Thousands of Viruses from Human Metagenomes Reveals Hidden Associations with Chronic Diseases.</title>
        <authorList>
            <person name="Tisza M.J."/>
            <person name="Buck C.B."/>
        </authorList>
    </citation>
    <scope>NUCLEOTIDE SEQUENCE</scope>
    <source>
        <strain evidence="1">Ct2wG4</strain>
    </source>
</reference>
<sequence length="34" mass="3837">MTPLGFTSFYVVLPNKRLKLKSISVILIISIKSE</sequence>
<protein>
    <submittedName>
        <fullName evidence="1">Uncharacterized protein</fullName>
    </submittedName>
</protein>
<evidence type="ECO:0000313" key="1">
    <source>
        <dbReference type="EMBL" id="DAE23481.1"/>
    </source>
</evidence>
<proteinExistence type="predicted"/>
<dbReference type="EMBL" id="BK015754">
    <property type="protein sequence ID" value="DAE23481.1"/>
    <property type="molecule type" value="Genomic_DNA"/>
</dbReference>
<name>A0A8S5QXE7_9CAUD</name>
<accession>A0A8S5QXE7</accession>